<protein>
    <submittedName>
        <fullName evidence="1">Uncharacterized protein</fullName>
    </submittedName>
</protein>
<gene>
    <name evidence="1" type="ORF">TPAB3V08_LOCUS11955</name>
</gene>
<dbReference type="Proteomes" id="UP001153148">
    <property type="component" value="Unassembled WGS sequence"/>
</dbReference>
<reference evidence="1" key="1">
    <citation type="submission" date="2021-03" db="EMBL/GenBank/DDBJ databases">
        <authorList>
            <person name="Tran Van P."/>
        </authorList>
    </citation>
    <scope>NUCLEOTIDE SEQUENCE</scope>
</reference>
<accession>A0ABN7PD57</accession>
<dbReference type="EMBL" id="CAJPIN010038861">
    <property type="protein sequence ID" value="CAG2065011.1"/>
    <property type="molecule type" value="Genomic_DNA"/>
</dbReference>
<evidence type="ECO:0000313" key="1">
    <source>
        <dbReference type="EMBL" id="CAG2065011.1"/>
    </source>
</evidence>
<evidence type="ECO:0000313" key="2">
    <source>
        <dbReference type="Proteomes" id="UP001153148"/>
    </source>
</evidence>
<sequence>MLLSHELLCQVSPSSYFRSQRRNLVPLQVSIPLPILSPSPQPGRDIVGSHCKNTSYEKACRRGSAPATPVLGTRALELTPSRIVNFFSKRSFRSNPLKRTKSVTKLERKRIVDSDG</sequence>
<name>A0ABN7PD57_TIMPD</name>
<proteinExistence type="predicted"/>
<keyword evidence="2" id="KW-1185">Reference proteome</keyword>
<comment type="caution">
    <text evidence="1">The sequence shown here is derived from an EMBL/GenBank/DDBJ whole genome shotgun (WGS) entry which is preliminary data.</text>
</comment>
<organism evidence="1 2">
    <name type="scientific">Timema podura</name>
    <name type="common">Walking stick</name>
    <dbReference type="NCBI Taxonomy" id="61482"/>
    <lineage>
        <taxon>Eukaryota</taxon>
        <taxon>Metazoa</taxon>
        <taxon>Ecdysozoa</taxon>
        <taxon>Arthropoda</taxon>
        <taxon>Hexapoda</taxon>
        <taxon>Insecta</taxon>
        <taxon>Pterygota</taxon>
        <taxon>Neoptera</taxon>
        <taxon>Polyneoptera</taxon>
        <taxon>Phasmatodea</taxon>
        <taxon>Timematodea</taxon>
        <taxon>Timematoidea</taxon>
        <taxon>Timematidae</taxon>
        <taxon>Timema</taxon>
    </lineage>
</organism>